<keyword evidence="2" id="KW-1185">Reference proteome</keyword>
<accession>A0ABR0F2K9</accession>
<dbReference type="EMBL" id="JAXOVC010000001">
    <property type="protein sequence ID" value="KAK4507937.1"/>
    <property type="molecule type" value="Genomic_DNA"/>
</dbReference>
<evidence type="ECO:0000313" key="2">
    <source>
        <dbReference type="Proteomes" id="UP001305779"/>
    </source>
</evidence>
<name>A0ABR0F2K9_ZASCE</name>
<organism evidence="1 2">
    <name type="scientific">Zasmidium cellare</name>
    <name type="common">Wine cellar mold</name>
    <name type="synonym">Racodium cellare</name>
    <dbReference type="NCBI Taxonomy" id="395010"/>
    <lineage>
        <taxon>Eukaryota</taxon>
        <taxon>Fungi</taxon>
        <taxon>Dikarya</taxon>
        <taxon>Ascomycota</taxon>
        <taxon>Pezizomycotina</taxon>
        <taxon>Dothideomycetes</taxon>
        <taxon>Dothideomycetidae</taxon>
        <taxon>Mycosphaerellales</taxon>
        <taxon>Mycosphaerellaceae</taxon>
        <taxon>Zasmidium</taxon>
    </lineage>
</organism>
<comment type="caution">
    <text evidence="1">The sequence shown here is derived from an EMBL/GenBank/DDBJ whole genome shotgun (WGS) entry which is preliminary data.</text>
</comment>
<evidence type="ECO:0000313" key="1">
    <source>
        <dbReference type="EMBL" id="KAK4507937.1"/>
    </source>
</evidence>
<sequence length="78" mass="8702">MSIHKSINTALPAVAADEAVTASDTKYDMPLMRWEQGLRDLQYAMPRHRPTASYLRSPTDGSLRLAVTHAGTGYIYTY</sequence>
<dbReference type="Proteomes" id="UP001305779">
    <property type="component" value="Unassembled WGS sequence"/>
</dbReference>
<reference evidence="1 2" key="1">
    <citation type="journal article" date="2023" name="G3 (Bethesda)">
        <title>A chromosome-level genome assembly of Zasmidium syzygii isolated from banana leaves.</title>
        <authorList>
            <person name="van Westerhoven A.C."/>
            <person name="Mehrabi R."/>
            <person name="Talebi R."/>
            <person name="Steentjes M.B.F."/>
            <person name="Corcolon B."/>
            <person name="Chong P.A."/>
            <person name="Kema G.H.J."/>
            <person name="Seidl M.F."/>
        </authorList>
    </citation>
    <scope>NUCLEOTIDE SEQUENCE [LARGE SCALE GENOMIC DNA]</scope>
    <source>
        <strain evidence="1 2">P124</strain>
    </source>
</reference>
<proteinExistence type="predicted"/>
<gene>
    <name evidence="1" type="ORF">PRZ48_001672</name>
</gene>
<protein>
    <submittedName>
        <fullName evidence="1">Uncharacterized protein</fullName>
    </submittedName>
</protein>